<feature type="region of interest" description="Disordered" evidence="1">
    <location>
        <begin position="53"/>
        <end position="73"/>
    </location>
</feature>
<evidence type="ECO:0000313" key="2">
    <source>
        <dbReference type="EMBL" id="MFC0546905.1"/>
    </source>
</evidence>
<evidence type="ECO:0000313" key="3">
    <source>
        <dbReference type="Proteomes" id="UP001589810"/>
    </source>
</evidence>
<keyword evidence="3" id="KW-1185">Reference proteome</keyword>
<dbReference type="RefSeq" id="WP_273937143.1">
    <property type="nucleotide sequence ID" value="NZ_CP097263.1"/>
</dbReference>
<dbReference type="EMBL" id="JBHLUD010000013">
    <property type="protein sequence ID" value="MFC0546905.1"/>
    <property type="molecule type" value="Genomic_DNA"/>
</dbReference>
<name>A0ABV6N2W3_9PSEU</name>
<protein>
    <submittedName>
        <fullName evidence="2">Uncharacterized protein</fullName>
    </submittedName>
</protein>
<gene>
    <name evidence="2" type="ORF">ACFFH7_35720</name>
</gene>
<comment type="caution">
    <text evidence="2">The sequence shown here is derived from an EMBL/GenBank/DDBJ whole genome shotgun (WGS) entry which is preliminary data.</text>
</comment>
<dbReference type="Proteomes" id="UP001589810">
    <property type="component" value="Unassembled WGS sequence"/>
</dbReference>
<accession>A0ABV6N2W3</accession>
<feature type="compositionally biased region" description="Basic residues" evidence="1">
    <location>
        <begin position="62"/>
        <end position="72"/>
    </location>
</feature>
<sequence>MTLFDKPKPEPTELSTTLATAANRLAAGQVAKWTPVRVQKPRPCQECAQVQHEKHGQCPPRRQARHRRRHPHGPVLELCDQHALMWRERDEADATRRPS</sequence>
<organism evidence="2 3">
    <name type="scientific">Kutzneria chonburiensis</name>
    <dbReference type="NCBI Taxonomy" id="1483604"/>
    <lineage>
        <taxon>Bacteria</taxon>
        <taxon>Bacillati</taxon>
        <taxon>Actinomycetota</taxon>
        <taxon>Actinomycetes</taxon>
        <taxon>Pseudonocardiales</taxon>
        <taxon>Pseudonocardiaceae</taxon>
        <taxon>Kutzneria</taxon>
    </lineage>
</organism>
<reference evidence="2 3" key="1">
    <citation type="submission" date="2024-09" db="EMBL/GenBank/DDBJ databases">
        <authorList>
            <person name="Sun Q."/>
            <person name="Mori K."/>
        </authorList>
    </citation>
    <scope>NUCLEOTIDE SEQUENCE [LARGE SCALE GENOMIC DNA]</scope>
    <source>
        <strain evidence="2 3">TBRC 1432</strain>
    </source>
</reference>
<evidence type="ECO:0000256" key="1">
    <source>
        <dbReference type="SAM" id="MobiDB-lite"/>
    </source>
</evidence>
<proteinExistence type="predicted"/>